<dbReference type="InterPro" id="IPR026045">
    <property type="entry name" value="Ferric-bd"/>
</dbReference>
<dbReference type="GeneID" id="57396070"/>
<dbReference type="EMBL" id="AP022642">
    <property type="protein sequence ID" value="BCA26881.1"/>
    <property type="molecule type" value="Genomic_DNA"/>
</dbReference>
<dbReference type="PIRSF" id="PIRSF002825">
    <property type="entry name" value="CfbpA"/>
    <property type="match status" value="1"/>
</dbReference>
<dbReference type="Gene3D" id="3.40.190.10">
    <property type="entry name" value="Periplasmic binding protein-like II"/>
    <property type="match status" value="2"/>
</dbReference>
<sequence length="330" mass="35975">MNATWKHRLPALLAALALNLLQPALAREQAVLYTTNNDSAVQALLDSGQRLDPGLKIGVVNGSSAALLKRIEAEGQAARADVFWSSQPNTLGAFTALYAPYRSPQAQAIPEAHQHPQQLWSTANIQVVVMMVNRKQLGGLKEPTQWRDLLDPAWKGRIIVGDPTATSTAYTALWGLRQLLGEDDFRRLAANLVVSRNSSAVLNQVAQGEYAVGLTFEGNAYAYVAGGQREIRLVYPADGTFVTEEALVLVKNGPNPEAGKRLYDLLLSRDTQIALLEQAYRRPSRSDIEVSAHVELPELKDIAVFPTDEQAAIAGRDAFLSAWKGLDKAL</sequence>
<evidence type="ECO:0000256" key="2">
    <source>
        <dbReference type="SAM" id="SignalP"/>
    </source>
</evidence>
<name>A0A679G807_9GAMM</name>
<dbReference type="PANTHER" id="PTHR30006:SF24">
    <property type="entry name" value="SLL0237 PROTEIN"/>
    <property type="match status" value="1"/>
</dbReference>
<dbReference type="KEGG" id="poj:PtoMrB4_08580"/>
<proteinExistence type="predicted"/>
<dbReference type="AlphaFoldDB" id="A0A679G807"/>
<feature type="chain" id="PRO_5025330449" evidence="2">
    <location>
        <begin position="27"/>
        <end position="330"/>
    </location>
</feature>
<evidence type="ECO:0000313" key="3">
    <source>
        <dbReference type="EMBL" id="BCA26881.1"/>
    </source>
</evidence>
<evidence type="ECO:0000313" key="4">
    <source>
        <dbReference type="Proteomes" id="UP000501237"/>
    </source>
</evidence>
<gene>
    <name evidence="3" type="ORF">PtoMrB4_08580</name>
</gene>
<dbReference type="RefSeq" id="WP_172432612.1">
    <property type="nucleotide sequence ID" value="NZ_AP022642.1"/>
</dbReference>
<keyword evidence="1 2" id="KW-0732">Signal</keyword>
<feature type="signal peptide" evidence="2">
    <location>
        <begin position="1"/>
        <end position="26"/>
    </location>
</feature>
<accession>A0A679G807</accession>
<reference evidence="3 4" key="1">
    <citation type="journal article" date="2020" name="Microbiol. Resour. Announc.">
        <title>Complete genome sequence of Pseudomonas otitidis strain MrB4, isolated from Lake Biwa in Japan.</title>
        <authorList>
            <person name="Miyazaki K."/>
            <person name="Hase E."/>
            <person name="Maruya T."/>
        </authorList>
    </citation>
    <scope>NUCLEOTIDE SEQUENCE [LARGE SCALE GENOMIC DNA]</scope>
    <source>
        <strain evidence="3 4">MrB4</strain>
    </source>
</reference>
<dbReference type="Proteomes" id="UP000501237">
    <property type="component" value="Chromosome"/>
</dbReference>
<dbReference type="Pfam" id="PF13343">
    <property type="entry name" value="SBP_bac_6"/>
    <property type="match status" value="1"/>
</dbReference>
<organism evidence="3 4">
    <name type="scientific">Metapseudomonas otitidis</name>
    <dbReference type="NCBI Taxonomy" id="319939"/>
    <lineage>
        <taxon>Bacteria</taxon>
        <taxon>Pseudomonadati</taxon>
        <taxon>Pseudomonadota</taxon>
        <taxon>Gammaproteobacteria</taxon>
        <taxon>Pseudomonadales</taxon>
        <taxon>Pseudomonadaceae</taxon>
        <taxon>Metapseudomonas</taxon>
    </lineage>
</organism>
<dbReference type="PANTHER" id="PTHR30006">
    <property type="entry name" value="THIAMINE-BINDING PERIPLASMIC PROTEIN-RELATED"/>
    <property type="match status" value="1"/>
</dbReference>
<evidence type="ECO:0000256" key="1">
    <source>
        <dbReference type="ARBA" id="ARBA00022729"/>
    </source>
</evidence>
<dbReference type="SUPFAM" id="SSF53850">
    <property type="entry name" value="Periplasmic binding protein-like II"/>
    <property type="match status" value="1"/>
</dbReference>
<protein>
    <submittedName>
        <fullName evidence="3">Iron ABC transporter substrate-binding protein</fullName>
    </submittedName>
</protein>